<accession>A0A1R3TZV9</accession>
<sequence length="104" mass="12283">MYQWWLVLLLLGGTGLLTWSKRRKIDNRQFLSLIPPKLSAFVLLHFIKMPQHLHRVTIIVNIYLRSRQPRMRQLTVSFPVDFKTLNCSRIVSCTKVLTSFMDIP</sequence>
<proteinExistence type="predicted"/>
<organism evidence="1 2">
    <name type="scientific">Agrobacterium rosae</name>
    <dbReference type="NCBI Taxonomy" id="1972867"/>
    <lineage>
        <taxon>Bacteria</taxon>
        <taxon>Pseudomonadati</taxon>
        <taxon>Pseudomonadota</taxon>
        <taxon>Alphaproteobacteria</taxon>
        <taxon>Hyphomicrobiales</taxon>
        <taxon>Rhizobiaceae</taxon>
        <taxon>Rhizobium/Agrobacterium group</taxon>
        <taxon>Agrobacterium</taxon>
    </lineage>
</organism>
<gene>
    <name evidence="1" type="ORF">DSM25559_4245</name>
</gene>
<evidence type="ECO:0000313" key="1">
    <source>
        <dbReference type="EMBL" id="SCX33701.1"/>
    </source>
</evidence>
<name>A0A1R3TZV9_9HYPH</name>
<dbReference type="AlphaFoldDB" id="A0A1R3TZV9"/>
<evidence type="ECO:0000313" key="2">
    <source>
        <dbReference type="Proteomes" id="UP000187891"/>
    </source>
</evidence>
<protein>
    <submittedName>
        <fullName evidence="1">Uncharacterized protein</fullName>
    </submittedName>
</protein>
<reference evidence="2" key="1">
    <citation type="submission" date="2016-10" db="EMBL/GenBank/DDBJ databases">
        <authorList>
            <person name="Wibberg D."/>
        </authorList>
    </citation>
    <scope>NUCLEOTIDE SEQUENCE [LARGE SCALE GENOMIC DNA]</scope>
</reference>
<dbReference type="Proteomes" id="UP000187891">
    <property type="component" value="Unassembled WGS sequence"/>
</dbReference>
<dbReference type="EMBL" id="FMUE01000013">
    <property type="protein sequence ID" value="SCX33701.1"/>
    <property type="molecule type" value="Genomic_DNA"/>
</dbReference>